<dbReference type="InterPro" id="IPR006597">
    <property type="entry name" value="Sel1-like"/>
</dbReference>
<name>A0A8J6TT30_9GAMM</name>
<evidence type="ECO:0000256" key="1">
    <source>
        <dbReference type="SAM" id="SignalP"/>
    </source>
</evidence>
<accession>A0A8J6TT30</accession>
<dbReference type="Proteomes" id="UP000654401">
    <property type="component" value="Unassembled WGS sequence"/>
</dbReference>
<dbReference type="Gene3D" id="1.25.40.10">
    <property type="entry name" value="Tetratricopeptide repeat domain"/>
    <property type="match status" value="1"/>
</dbReference>
<dbReference type="PANTHER" id="PTHR11102:SF160">
    <property type="entry name" value="ERAD-ASSOCIATED E3 UBIQUITIN-PROTEIN LIGASE COMPONENT HRD3"/>
    <property type="match status" value="1"/>
</dbReference>
<sequence>MTNKITRGFLFTMFAAMQLLSPQAFSEELPNDAMSFMDMLRGGDEQGAFELLSKRAMLGDASSQSNLGVLYQRGIGTDVDLEKAFILFELAAKQESAYGIFNLAEMYELGQFVEQDLLKALTLYELSMGAPDSDRKVVVAAMAAIVRIQEVQSPVTRDDRLDEDDLHQMGLTIM</sequence>
<evidence type="ECO:0000313" key="2">
    <source>
        <dbReference type="EMBL" id="MBC8520278.1"/>
    </source>
</evidence>
<feature type="signal peptide" evidence="1">
    <location>
        <begin position="1"/>
        <end position="26"/>
    </location>
</feature>
<dbReference type="InterPro" id="IPR011990">
    <property type="entry name" value="TPR-like_helical_dom_sf"/>
</dbReference>
<gene>
    <name evidence="2" type="ORF">H8D24_07735</name>
</gene>
<feature type="chain" id="PRO_5035154218" evidence="1">
    <location>
        <begin position="27"/>
        <end position="174"/>
    </location>
</feature>
<dbReference type="EMBL" id="JACNFK010000037">
    <property type="protein sequence ID" value="MBC8520278.1"/>
    <property type="molecule type" value="Genomic_DNA"/>
</dbReference>
<dbReference type="InterPro" id="IPR050767">
    <property type="entry name" value="Sel1_AlgK"/>
</dbReference>
<dbReference type="AlphaFoldDB" id="A0A8J6TT30"/>
<dbReference type="SUPFAM" id="SSF81901">
    <property type="entry name" value="HCP-like"/>
    <property type="match status" value="1"/>
</dbReference>
<evidence type="ECO:0000313" key="3">
    <source>
        <dbReference type="Proteomes" id="UP000654401"/>
    </source>
</evidence>
<dbReference type="SMART" id="SM00671">
    <property type="entry name" value="SEL1"/>
    <property type="match status" value="2"/>
</dbReference>
<keyword evidence="1" id="KW-0732">Signal</keyword>
<reference evidence="2 3" key="1">
    <citation type="submission" date="2020-08" db="EMBL/GenBank/DDBJ databases">
        <title>Bridging the membrane lipid divide: bacteria of the FCB group superphylum have the potential to synthesize archaeal ether lipids.</title>
        <authorList>
            <person name="Villanueva L."/>
            <person name="Von Meijenfeldt F.A.B."/>
            <person name="Westbye A.B."/>
            <person name="Yadav S."/>
            <person name="Hopmans E.C."/>
            <person name="Dutilh B.E."/>
            <person name="Sinninghe Damste J.S."/>
        </authorList>
    </citation>
    <scope>NUCLEOTIDE SEQUENCE [LARGE SCALE GENOMIC DNA]</scope>
    <source>
        <strain evidence="2">NIOZ-UU100</strain>
    </source>
</reference>
<comment type="caution">
    <text evidence="2">The sequence shown here is derived from an EMBL/GenBank/DDBJ whole genome shotgun (WGS) entry which is preliminary data.</text>
</comment>
<protein>
    <submittedName>
        <fullName evidence="2">Sel1 repeat family protein</fullName>
    </submittedName>
</protein>
<proteinExistence type="predicted"/>
<dbReference type="PANTHER" id="PTHR11102">
    <property type="entry name" value="SEL-1-LIKE PROTEIN"/>
    <property type="match status" value="1"/>
</dbReference>
<organism evidence="2 3">
    <name type="scientific">Candidatus Thiopontia autotrophica</name>
    <dbReference type="NCBI Taxonomy" id="2841688"/>
    <lineage>
        <taxon>Bacteria</taxon>
        <taxon>Pseudomonadati</taxon>
        <taxon>Pseudomonadota</taxon>
        <taxon>Gammaproteobacteria</taxon>
        <taxon>Candidatus Thiopontia</taxon>
    </lineage>
</organism>
<dbReference type="Pfam" id="PF08238">
    <property type="entry name" value="Sel1"/>
    <property type="match status" value="2"/>
</dbReference>